<name>A0A813E0V1_POLGL</name>
<dbReference type="InterPro" id="IPR001849">
    <property type="entry name" value="PH_domain"/>
</dbReference>
<comment type="caution">
    <text evidence="2">The sequence shown here is derived from an EMBL/GenBank/DDBJ whole genome shotgun (WGS) entry which is preliminary data.</text>
</comment>
<dbReference type="Gene3D" id="2.30.29.30">
    <property type="entry name" value="Pleckstrin-homology domain (PH domain)/Phosphotyrosine-binding domain (PTB)"/>
    <property type="match status" value="1"/>
</dbReference>
<gene>
    <name evidence="2" type="ORF">PGLA1383_LOCUS12407</name>
</gene>
<dbReference type="PANTHER" id="PTHR14336">
    <property type="entry name" value="TANDEM PH DOMAIN CONTAINING PROTEIN"/>
    <property type="match status" value="1"/>
</dbReference>
<dbReference type="SUPFAM" id="SSF50729">
    <property type="entry name" value="PH domain-like"/>
    <property type="match status" value="1"/>
</dbReference>
<accession>A0A813E0V1</accession>
<reference evidence="2" key="1">
    <citation type="submission" date="2021-02" db="EMBL/GenBank/DDBJ databases">
        <authorList>
            <person name="Dougan E. K."/>
            <person name="Rhodes N."/>
            <person name="Thang M."/>
            <person name="Chan C."/>
        </authorList>
    </citation>
    <scope>NUCLEOTIDE SEQUENCE</scope>
</reference>
<evidence type="ECO:0000313" key="2">
    <source>
        <dbReference type="EMBL" id="CAE8593823.1"/>
    </source>
</evidence>
<dbReference type="InterPro" id="IPR011993">
    <property type="entry name" value="PH-like_dom_sf"/>
</dbReference>
<organism evidence="2 3">
    <name type="scientific">Polarella glacialis</name>
    <name type="common">Dinoflagellate</name>
    <dbReference type="NCBI Taxonomy" id="89957"/>
    <lineage>
        <taxon>Eukaryota</taxon>
        <taxon>Sar</taxon>
        <taxon>Alveolata</taxon>
        <taxon>Dinophyceae</taxon>
        <taxon>Suessiales</taxon>
        <taxon>Suessiaceae</taxon>
        <taxon>Polarella</taxon>
    </lineage>
</organism>
<proteinExistence type="predicted"/>
<evidence type="ECO:0000259" key="1">
    <source>
        <dbReference type="PROSITE" id="PS50003"/>
    </source>
</evidence>
<evidence type="ECO:0000313" key="3">
    <source>
        <dbReference type="Proteomes" id="UP000654075"/>
    </source>
</evidence>
<dbReference type="FunFam" id="2.30.29.30:FF:000286">
    <property type="entry name" value="PH-protein kinase domain containing protein"/>
    <property type="match status" value="1"/>
</dbReference>
<dbReference type="InterPro" id="IPR051707">
    <property type="entry name" value="PI-Interact_SigTrans_Reg"/>
</dbReference>
<feature type="domain" description="PH" evidence="1">
    <location>
        <begin position="211"/>
        <end position="308"/>
    </location>
</feature>
<dbReference type="PROSITE" id="PS50003">
    <property type="entry name" value="PH_DOMAIN"/>
    <property type="match status" value="1"/>
</dbReference>
<sequence>MRMTLAGMSSIMEAPADLEESYDRTQWEVDGLPDRLAAWGTKCLGLRAPNLKLEVAVFIMFRFRMRAYFVRHQGHAVVDNLHASFLADPVFQRRSETMTTCVPHECCWRQPLGVNSSLPALQLVLWHFLCEFVLMVRAGEVLPSPASDDFEEISQLDPTNASAPWQPCARREVEAELSGDLEKKVPPELVLAQIGVADNLNAHEIVIHRDDIIKEGSLVKQSKHLKEWRSRWFVLTPQYLCSFKAQGDYRNPTEVIRLRECSTVKSADEDTGKENSFRVDSPGRIFYLIAQTTADKESWIGHIGRQMVRPTMMMTEEEGFE</sequence>
<dbReference type="Proteomes" id="UP000654075">
    <property type="component" value="Unassembled WGS sequence"/>
</dbReference>
<keyword evidence="3" id="KW-1185">Reference proteome</keyword>
<dbReference type="EMBL" id="CAJNNV010006604">
    <property type="protein sequence ID" value="CAE8593823.1"/>
    <property type="molecule type" value="Genomic_DNA"/>
</dbReference>
<dbReference type="PANTHER" id="PTHR14336:SF8">
    <property type="entry name" value="PROTEIN OPY1"/>
    <property type="match status" value="1"/>
</dbReference>
<dbReference type="AlphaFoldDB" id="A0A813E0V1"/>
<dbReference type="OrthoDB" id="185175at2759"/>
<protein>
    <recommendedName>
        <fullName evidence="1">PH domain-containing protein</fullName>
    </recommendedName>
</protein>
<dbReference type="SMART" id="SM00233">
    <property type="entry name" value="PH"/>
    <property type="match status" value="1"/>
</dbReference>
<dbReference type="Pfam" id="PF00169">
    <property type="entry name" value="PH"/>
    <property type="match status" value="1"/>
</dbReference>